<dbReference type="KEGG" id="dax:FDQ92_14795"/>
<organism evidence="1 2">
    <name type="scientific">Desulfoglaeba alkanexedens ALDC</name>
    <dbReference type="NCBI Taxonomy" id="980445"/>
    <lineage>
        <taxon>Bacteria</taxon>
        <taxon>Pseudomonadati</taxon>
        <taxon>Thermodesulfobacteriota</taxon>
        <taxon>Syntrophobacteria</taxon>
        <taxon>Syntrophobacterales</taxon>
        <taxon>Syntrophobacteraceae</taxon>
        <taxon>Desulfoglaeba</taxon>
    </lineage>
</organism>
<sequence length="95" mass="9991">MVAYPDPRLVRRPRHLVFLIAAGAAGASAASFGLSAVMAPTGPRRNRAVGAKTSAFSALEERWTMGSVIFFIHDLSLTGVADNTLGLARHLAKAS</sequence>
<reference evidence="1 2" key="1">
    <citation type="submission" date="2019-05" db="EMBL/GenBank/DDBJ databases">
        <title>The Complete Genome Sequence of the n-alkane-degrading Desulfoglaeba alkanexedens ALDC reveals multiple alkylsuccinate synthase gene clusters.</title>
        <authorList>
            <person name="Callaghan A.V."/>
            <person name="Davidova I.A."/>
            <person name="Duncan K.E."/>
            <person name="Morris B."/>
            <person name="McInerney M.J."/>
        </authorList>
    </citation>
    <scope>NUCLEOTIDE SEQUENCE [LARGE SCALE GENOMIC DNA]</scope>
    <source>
        <strain evidence="1 2">ALDC</strain>
    </source>
</reference>
<dbReference type="EMBL" id="CP040098">
    <property type="protein sequence ID" value="QCQ23325.1"/>
    <property type="molecule type" value="Genomic_DNA"/>
</dbReference>
<protein>
    <submittedName>
        <fullName evidence="1">Uncharacterized protein</fullName>
    </submittedName>
</protein>
<gene>
    <name evidence="1" type="ORF">FDQ92_14795</name>
</gene>
<name>A0A4P8L7Z2_9BACT</name>
<accession>A0A4P8L7Z2</accession>
<proteinExistence type="predicted"/>
<evidence type="ECO:0000313" key="1">
    <source>
        <dbReference type="EMBL" id="QCQ23325.1"/>
    </source>
</evidence>
<evidence type="ECO:0000313" key="2">
    <source>
        <dbReference type="Proteomes" id="UP000298602"/>
    </source>
</evidence>
<dbReference type="Proteomes" id="UP000298602">
    <property type="component" value="Chromosome"/>
</dbReference>
<keyword evidence="2" id="KW-1185">Reference proteome</keyword>
<dbReference type="AlphaFoldDB" id="A0A4P8L7Z2"/>
<dbReference type="RefSeq" id="WP_137425604.1">
    <property type="nucleotide sequence ID" value="NZ_CP040098.1"/>
</dbReference>
<reference evidence="1 2" key="2">
    <citation type="submission" date="2019-05" db="EMBL/GenBank/DDBJ databases">
        <authorList>
            <person name="Suflita J.M."/>
            <person name="Marks C.R."/>
        </authorList>
    </citation>
    <scope>NUCLEOTIDE SEQUENCE [LARGE SCALE GENOMIC DNA]</scope>
    <source>
        <strain evidence="1 2">ALDC</strain>
    </source>
</reference>